<dbReference type="EMBL" id="ANHY01000010">
    <property type="protein sequence ID" value="EKV29975.1"/>
    <property type="molecule type" value="Genomic_DNA"/>
</dbReference>
<keyword evidence="3" id="KW-1185">Reference proteome</keyword>
<evidence type="ECO:0000313" key="2">
    <source>
        <dbReference type="EMBL" id="EKV29975.1"/>
    </source>
</evidence>
<evidence type="ECO:0000313" key="3">
    <source>
        <dbReference type="Proteomes" id="UP000009881"/>
    </source>
</evidence>
<dbReference type="Proteomes" id="UP000009881">
    <property type="component" value="Unassembled WGS sequence"/>
</dbReference>
<proteinExistence type="predicted"/>
<dbReference type="STRING" id="1238182.C882_0056"/>
<name>K9GVG1_9PROT</name>
<sequence>MLSRPPRHKGHQEGGVKRDRLAAVSCEGDAIPLALPRFVGAGGGSKRFRKVFGSGCIYGGDGIAGRFGCAAGWLAPYVDSRFRGNDEYFIPCKSRTPHTASRPAAAHAPGARGAVAPRITPSRRSREALAPFRLTASPLPPPHAPYVR</sequence>
<feature type="compositionally biased region" description="Low complexity" evidence="1">
    <location>
        <begin position="97"/>
        <end position="118"/>
    </location>
</feature>
<feature type="region of interest" description="Disordered" evidence="1">
    <location>
        <begin position="95"/>
        <end position="120"/>
    </location>
</feature>
<organism evidence="2 3">
    <name type="scientific">Caenispirillum salinarum AK4</name>
    <dbReference type="NCBI Taxonomy" id="1238182"/>
    <lineage>
        <taxon>Bacteria</taxon>
        <taxon>Pseudomonadati</taxon>
        <taxon>Pseudomonadota</taxon>
        <taxon>Alphaproteobacteria</taxon>
        <taxon>Rhodospirillales</taxon>
        <taxon>Novispirillaceae</taxon>
        <taxon>Caenispirillum</taxon>
    </lineage>
</organism>
<protein>
    <submittedName>
        <fullName evidence="2">Uncharacterized protein</fullName>
    </submittedName>
</protein>
<comment type="caution">
    <text evidence="2">The sequence shown here is derived from an EMBL/GenBank/DDBJ whole genome shotgun (WGS) entry which is preliminary data.</text>
</comment>
<dbReference type="AlphaFoldDB" id="K9GVG1"/>
<accession>K9GVG1</accession>
<gene>
    <name evidence="2" type="ORF">C882_0056</name>
</gene>
<evidence type="ECO:0000256" key="1">
    <source>
        <dbReference type="SAM" id="MobiDB-lite"/>
    </source>
</evidence>
<reference evidence="2 3" key="1">
    <citation type="journal article" date="2013" name="Genome Announc.">
        <title>Draft Genome Sequence of an Alphaproteobacterium, Caenispirillum salinarum AK4(T), Isolated from a Solar Saltern.</title>
        <authorList>
            <person name="Khatri I."/>
            <person name="Singh A."/>
            <person name="Korpole S."/>
            <person name="Pinnaka A.K."/>
            <person name="Subramanian S."/>
        </authorList>
    </citation>
    <scope>NUCLEOTIDE SEQUENCE [LARGE SCALE GENOMIC DNA]</scope>
    <source>
        <strain evidence="2 3">AK4</strain>
    </source>
</reference>